<evidence type="ECO:0000313" key="2">
    <source>
        <dbReference type="EMBL" id="GGD00228.1"/>
    </source>
</evidence>
<name>A0A916XQW9_9BURK</name>
<keyword evidence="1" id="KW-0472">Membrane</keyword>
<sequence length="204" mass="23087">MENPIDQQLAITQLQHMQLENEKLSLELEKIRKGTSWLQLPLQLVPLISALVAVAGFLWGVLQYSDEQAKNRSDKETQSKRENAIAEREFMRPWLESQRQTYQEALTAATAIANSKESKDRGEAEQKFWQLYHGAMILVETKKVSGGMVLFGHCIDGTEACSQQQMNERSRDLATAMAESMAATAKMSYQEFVQNQFHYATGPA</sequence>
<dbReference type="Proteomes" id="UP000637423">
    <property type="component" value="Unassembled WGS sequence"/>
</dbReference>
<feature type="transmembrane region" description="Helical" evidence="1">
    <location>
        <begin position="44"/>
        <end position="62"/>
    </location>
</feature>
<dbReference type="RefSeq" id="WP_188569333.1">
    <property type="nucleotide sequence ID" value="NZ_BMED01000008.1"/>
</dbReference>
<dbReference type="EMBL" id="BMED01000008">
    <property type="protein sequence ID" value="GGD00228.1"/>
    <property type="molecule type" value="Genomic_DNA"/>
</dbReference>
<reference evidence="2" key="1">
    <citation type="journal article" date="2014" name="Int. J. Syst. Evol. Microbiol.">
        <title>Complete genome sequence of Corynebacterium casei LMG S-19264T (=DSM 44701T), isolated from a smear-ripened cheese.</title>
        <authorList>
            <consortium name="US DOE Joint Genome Institute (JGI-PGF)"/>
            <person name="Walter F."/>
            <person name="Albersmeier A."/>
            <person name="Kalinowski J."/>
            <person name="Ruckert C."/>
        </authorList>
    </citation>
    <scope>NUCLEOTIDE SEQUENCE</scope>
    <source>
        <strain evidence="2">CGMCC 1.10998</strain>
    </source>
</reference>
<evidence type="ECO:0000256" key="1">
    <source>
        <dbReference type="SAM" id="Phobius"/>
    </source>
</evidence>
<proteinExistence type="predicted"/>
<keyword evidence="3" id="KW-1185">Reference proteome</keyword>
<reference evidence="2" key="2">
    <citation type="submission" date="2020-09" db="EMBL/GenBank/DDBJ databases">
        <authorList>
            <person name="Sun Q."/>
            <person name="Zhou Y."/>
        </authorList>
    </citation>
    <scope>NUCLEOTIDE SEQUENCE</scope>
    <source>
        <strain evidence="2">CGMCC 1.10998</strain>
    </source>
</reference>
<evidence type="ECO:0000313" key="3">
    <source>
        <dbReference type="Proteomes" id="UP000637423"/>
    </source>
</evidence>
<comment type="caution">
    <text evidence="2">The sequence shown here is derived from an EMBL/GenBank/DDBJ whole genome shotgun (WGS) entry which is preliminary data.</text>
</comment>
<gene>
    <name evidence="2" type="ORF">GCM10011396_54680</name>
</gene>
<organism evidence="2 3">
    <name type="scientific">Undibacterium terreum</name>
    <dbReference type="NCBI Taxonomy" id="1224302"/>
    <lineage>
        <taxon>Bacteria</taxon>
        <taxon>Pseudomonadati</taxon>
        <taxon>Pseudomonadota</taxon>
        <taxon>Betaproteobacteria</taxon>
        <taxon>Burkholderiales</taxon>
        <taxon>Oxalobacteraceae</taxon>
        <taxon>Undibacterium</taxon>
    </lineage>
</organism>
<dbReference type="AlphaFoldDB" id="A0A916XQW9"/>
<protein>
    <submittedName>
        <fullName evidence="2">Uncharacterized protein</fullName>
    </submittedName>
</protein>
<keyword evidence="1" id="KW-0812">Transmembrane</keyword>
<keyword evidence="1" id="KW-1133">Transmembrane helix</keyword>
<accession>A0A916XQW9</accession>